<reference evidence="2" key="1">
    <citation type="journal article" date="2019" name="Int. J. Syst. Evol. Microbiol.">
        <title>The Global Catalogue of Microorganisms (GCM) 10K type strain sequencing project: providing services to taxonomists for standard genome sequencing and annotation.</title>
        <authorList>
            <consortium name="The Broad Institute Genomics Platform"/>
            <consortium name="The Broad Institute Genome Sequencing Center for Infectious Disease"/>
            <person name="Wu L."/>
            <person name="Ma J."/>
        </authorList>
    </citation>
    <scope>NUCLEOTIDE SEQUENCE [LARGE SCALE GENOMIC DNA]</scope>
    <source>
        <strain evidence="2">JCM 17137</strain>
    </source>
</reference>
<evidence type="ECO:0000313" key="2">
    <source>
        <dbReference type="Proteomes" id="UP001500908"/>
    </source>
</evidence>
<dbReference type="SUPFAM" id="SSF48150">
    <property type="entry name" value="DNA-glycosylase"/>
    <property type="match status" value="1"/>
</dbReference>
<dbReference type="PANTHER" id="PTHR30037:SF4">
    <property type="entry name" value="DNA-3-METHYLADENINE GLYCOSYLASE I"/>
    <property type="match status" value="1"/>
</dbReference>
<name>A0ABP7FM74_9ACTN</name>
<dbReference type="PANTHER" id="PTHR30037">
    <property type="entry name" value="DNA-3-METHYLADENINE GLYCOSYLASE 1"/>
    <property type="match status" value="1"/>
</dbReference>
<dbReference type="Gene3D" id="1.10.340.30">
    <property type="entry name" value="Hypothetical protein, domain 2"/>
    <property type="match status" value="1"/>
</dbReference>
<dbReference type="InterPro" id="IPR011257">
    <property type="entry name" value="DNA_glycosylase"/>
</dbReference>
<accession>A0ABP7FM74</accession>
<dbReference type="InterPro" id="IPR005019">
    <property type="entry name" value="Adenine_glyco"/>
</dbReference>
<evidence type="ECO:0000313" key="1">
    <source>
        <dbReference type="EMBL" id="GAA3741245.1"/>
    </source>
</evidence>
<keyword evidence="2" id="KW-1185">Reference proteome</keyword>
<dbReference type="EMBL" id="BAABDD010000008">
    <property type="protein sequence ID" value="GAA3741245.1"/>
    <property type="molecule type" value="Genomic_DNA"/>
</dbReference>
<protein>
    <submittedName>
        <fullName evidence="1">DNA-3-methyladenine glycosylase I</fullName>
    </submittedName>
</protein>
<dbReference type="InterPro" id="IPR052891">
    <property type="entry name" value="DNA-3mA_glycosylase"/>
</dbReference>
<dbReference type="Pfam" id="PF03352">
    <property type="entry name" value="Adenine_glyco"/>
    <property type="match status" value="1"/>
</dbReference>
<dbReference type="RefSeq" id="WP_344970348.1">
    <property type="nucleotide sequence ID" value="NZ_BAABDD010000008.1"/>
</dbReference>
<gene>
    <name evidence="1" type="ORF">GCM10022402_21300</name>
</gene>
<comment type="caution">
    <text evidence="1">The sequence shown here is derived from an EMBL/GenBank/DDBJ whole genome shotgun (WGS) entry which is preliminary data.</text>
</comment>
<organism evidence="1 2">
    <name type="scientific">Salinactinospora qingdaonensis</name>
    <dbReference type="NCBI Taxonomy" id="702744"/>
    <lineage>
        <taxon>Bacteria</taxon>
        <taxon>Bacillati</taxon>
        <taxon>Actinomycetota</taxon>
        <taxon>Actinomycetes</taxon>
        <taxon>Streptosporangiales</taxon>
        <taxon>Nocardiopsidaceae</taxon>
        <taxon>Salinactinospora</taxon>
    </lineage>
</organism>
<dbReference type="Proteomes" id="UP001500908">
    <property type="component" value="Unassembled WGS sequence"/>
</dbReference>
<sequence length="205" mass="22106">MEETPVATTEGAARPGPDGRHRCLWALNSDDELRYHDAEWGYPVQDDQAMFERICLEGFQAGLSWLTVLRKRAALREVFQNFDIATVAGYGPEDVTRLLGDARIIRSRPKIEAVVANARAALEIPGGLAGFVWSYAPAPSSAPVTVGDLSAATSESTALAKALKRHGFRFVGPTTAYATMQATGIVDDHLAGCYRRGDSTPQPSA</sequence>
<proteinExistence type="predicted"/>